<dbReference type="UniPathway" id="UPA00076">
    <property type="reaction ID" value="UER00144"/>
</dbReference>
<evidence type="ECO:0000256" key="3">
    <source>
        <dbReference type="ARBA" id="ARBA00023285"/>
    </source>
</evidence>
<dbReference type="AlphaFoldDB" id="A0A173YNA8"/>
<dbReference type="RefSeq" id="WP_005841104.1">
    <property type="nucleotide sequence ID" value="NZ_CABIWZ010000005.1"/>
</dbReference>
<dbReference type="eggNOG" id="COG1082">
    <property type="taxonomic scope" value="Bacteria"/>
</dbReference>
<dbReference type="GO" id="GO:0019310">
    <property type="term" value="P:inositol catabolic process"/>
    <property type="evidence" value="ECO:0007669"/>
    <property type="project" value="UniProtKB-UniRule"/>
</dbReference>
<dbReference type="PANTHER" id="PTHR12110:SF41">
    <property type="entry name" value="INOSOSE DEHYDRATASE"/>
    <property type="match status" value="1"/>
</dbReference>
<evidence type="ECO:0000313" key="6">
    <source>
        <dbReference type="EMBL" id="CUN65612.1"/>
    </source>
</evidence>
<evidence type="ECO:0000256" key="4">
    <source>
        <dbReference type="HAMAP-Rule" id="MF_01672"/>
    </source>
</evidence>
<dbReference type="GO" id="GO:0050114">
    <property type="term" value="F:myo-inosose-2 dehydratase activity"/>
    <property type="evidence" value="ECO:0007669"/>
    <property type="project" value="UniProtKB-UniRule"/>
</dbReference>
<name>A0A173YNA8_9FIRM</name>
<dbReference type="GO" id="GO:0030145">
    <property type="term" value="F:manganese ion binding"/>
    <property type="evidence" value="ECO:0007669"/>
    <property type="project" value="UniProtKB-UniRule"/>
</dbReference>
<dbReference type="OrthoDB" id="9779184at2"/>
<dbReference type="SUPFAM" id="SSF51658">
    <property type="entry name" value="Xylose isomerase-like"/>
    <property type="match status" value="1"/>
</dbReference>
<keyword evidence="7" id="KW-1185">Reference proteome</keyword>
<sequence>MANIKLGIAPIAWTNDDMPDLGKENTFEQCVSEMALAGFTGCEIGNKYPKDPAVLKKALDLRGLQIASAWFSSYLLTQPYEQVEKDFIKHCEFLKAMGAKFCNVAEQGTSVQGKLDKAVFRDKPHNTEEQWKTLAEGLNKLGAVAKKIGLTMTYHHHMGTCVQTTEEIDRLMEMTDPDLVFLLYDTGHLVCSGEDPIYILKKYLPRIRHVHLKDIRMDIRNKVKEENMSFLAGVRAGMFTVPGDGDFDFGPVFDIINDSDYDGWFIVEAEQDPAKANPLEYAIKARKYIKEKAHI</sequence>
<gene>
    <name evidence="6" type="primary">iolE_1</name>
    <name evidence="4" type="synonym">iolE</name>
    <name evidence="6" type="ORF">ERS852385_01013</name>
</gene>
<evidence type="ECO:0000256" key="1">
    <source>
        <dbReference type="ARBA" id="ARBA00023211"/>
    </source>
</evidence>
<comment type="cofactor">
    <cofactor evidence="4">
        <name>Co(2+)</name>
        <dbReference type="ChEBI" id="CHEBI:48828"/>
    </cofactor>
    <cofactor evidence="4">
        <name>Mn(2+)</name>
        <dbReference type="ChEBI" id="CHEBI:29035"/>
    </cofactor>
</comment>
<comment type="cofactor">
    <cofactor evidence="4">
        <name>glutathione</name>
        <dbReference type="ChEBI" id="CHEBI:57925"/>
    </cofactor>
</comment>
<dbReference type="EMBL" id="CYYU01000005">
    <property type="protein sequence ID" value="CUN65612.1"/>
    <property type="molecule type" value="Genomic_DNA"/>
</dbReference>
<keyword evidence="2 4" id="KW-0456">Lyase</keyword>
<dbReference type="Gene3D" id="3.20.20.150">
    <property type="entry name" value="Divalent-metal-dependent TIM barrel enzymes"/>
    <property type="match status" value="1"/>
</dbReference>
<evidence type="ECO:0000313" key="7">
    <source>
        <dbReference type="Proteomes" id="UP000095546"/>
    </source>
</evidence>
<dbReference type="PANTHER" id="PTHR12110">
    <property type="entry name" value="HYDROXYPYRUVATE ISOMERASE"/>
    <property type="match status" value="1"/>
</dbReference>
<dbReference type="HAMAP" id="MF_01672">
    <property type="entry name" value="IolE"/>
    <property type="match status" value="1"/>
</dbReference>
<dbReference type="Proteomes" id="UP000095546">
    <property type="component" value="Unassembled WGS sequence"/>
</dbReference>
<evidence type="ECO:0000256" key="2">
    <source>
        <dbReference type="ARBA" id="ARBA00023239"/>
    </source>
</evidence>
<dbReference type="NCBIfam" id="TIGR04379">
    <property type="entry name" value="myo_inos_iolE"/>
    <property type="match status" value="1"/>
</dbReference>
<reference evidence="6 7" key="1">
    <citation type="submission" date="2015-09" db="EMBL/GenBank/DDBJ databases">
        <authorList>
            <consortium name="Pathogen Informatics"/>
        </authorList>
    </citation>
    <scope>NUCLEOTIDE SEQUENCE [LARGE SCALE GENOMIC DNA]</scope>
    <source>
        <strain evidence="6 7">2789STDY5608828</strain>
    </source>
</reference>
<keyword evidence="1 4" id="KW-0464">Manganese</keyword>
<protein>
    <recommendedName>
        <fullName evidence="4">Inosose dehydratase</fullName>
        <ecNumber evidence="4">4.2.1.44</ecNumber>
    </recommendedName>
    <alternativeName>
        <fullName evidence="4">2-keto-myo-inositol dehydratase</fullName>
        <shortName evidence="4">2KMI dehydratase</shortName>
    </alternativeName>
</protein>
<dbReference type="STRING" id="187979.ERS852385_01013"/>
<dbReference type="GeneID" id="93481477"/>
<dbReference type="Pfam" id="PF01261">
    <property type="entry name" value="AP_endonuc_2"/>
    <property type="match status" value="1"/>
</dbReference>
<keyword evidence="3 4" id="KW-0170">Cobalt</keyword>
<organism evidence="6 7">
    <name type="scientific">Mitsuokella jalaludinii</name>
    <dbReference type="NCBI Taxonomy" id="187979"/>
    <lineage>
        <taxon>Bacteria</taxon>
        <taxon>Bacillati</taxon>
        <taxon>Bacillota</taxon>
        <taxon>Negativicutes</taxon>
        <taxon>Selenomonadales</taxon>
        <taxon>Selenomonadaceae</taxon>
        <taxon>Mitsuokella</taxon>
    </lineage>
</organism>
<dbReference type="InterPro" id="IPR013022">
    <property type="entry name" value="Xyl_isomerase-like_TIM-brl"/>
</dbReference>
<dbReference type="InterPro" id="IPR030823">
    <property type="entry name" value="IolE/MocC"/>
</dbReference>
<feature type="domain" description="Xylose isomerase-like TIM barrel" evidence="5">
    <location>
        <begin position="34"/>
        <end position="291"/>
    </location>
</feature>
<evidence type="ECO:0000259" key="5">
    <source>
        <dbReference type="Pfam" id="PF01261"/>
    </source>
</evidence>
<comment type="function">
    <text evidence="4">Catalyzes the dehydration of inosose (2-keto-myo-inositol, 2KMI or 2,4,6/3,5-pentahydroxycyclohexanone) to 3D-(3,5/4)-trihydroxycyclohexane-1,2-dione (D-2,3-diketo-4-deoxy-epi-inositol).</text>
</comment>
<proteinExistence type="inferred from homology"/>
<comment type="similarity">
    <text evidence="4">Belongs to the IolE/MocC family.</text>
</comment>
<dbReference type="InterPro" id="IPR050312">
    <property type="entry name" value="IolE/XylAMocC-like"/>
</dbReference>
<dbReference type="InterPro" id="IPR023952">
    <property type="entry name" value="IolE"/>
</dbReference>
<comment type="catalytic activity">
    <reaction evidence="4">
        <text>scyllo-inosose = 3D-3,5/4-trihydroxycyclohexane-1,2-dione + H2O</text>
        <dbReference type="Rhea" id="RHEA:14065"/>
        <dbReference type="ChEBI" id="CHEBI:15377"/>
        <dbReference type="ChEBI" id="CHEBI:17811"/>
        <dbReference type="ChEBI" id="CHEBI:28446"/>
        <dbReference type="EC" id="4.2.1.44"/>
    </reaction>
</comment>
<dbReference type="EC" id="4.2.1.44" evidence="4"/>
<dbReference type="InterPro" id="IPR036237">
    <property type="entry name" value="Xyl_isomerase-like_sf"/>
</dbReference>
<accession>A0A173YNA8</accession>
<comment type="pathway">
    <text evidence="4">Polyol metabolism; myo-inositol degradation into acetyl-CoA; acetyl-CoA from myo-inositol: step 2/7.</text>
</comment>